<dbReference type="EC" id="6.4.1.8" evidence="2"/>
<sequence length="567" mass="60177">MTEINPIRRELLKNALVTIADNALVMVTRTARTANVKNSMDFSSAICTAAGALAAQGMAVPVHLGVVMPALKGCMDHFGADIAEGDVLASNDPYSGCSHLNDIFTFKPIHVDGRRVAFVSLVLHHTDLGGRVAGGNAADSQEIWEEGLRIPPVKLRDAGRENAAVFGIIASNSRVPDRVIGDLRAQLAALDEAGREVEAIARRMGADAFDAYLADLIRHAEELTRGAIAALPDGSVEFEEWNDDDGAGHGPIRLHCRLTKRGDEVEVDYSGTQDDTGGAVHCNWEFAVSCTYAALRTVLPEEVPNNAGLYRPIKVIGRPGSFVSVQYPAAVGSRGQIGFRLRSIVLGALARLLPGRMPACAGGSEFAIVASGVQKTAEGASRRFLHLEFHNNTGLGGGPDADGQDAGPYCIGNLANVPVELIESENPIRVERYAFIPDSGGDGQYRGALGLRRDYRFLTDGVRVQVRSDRYTSRPWGIFGGGPGAGGRLVANPGTAREEALPSKFIRGFGAGDVLSVTMAAAGGYGPAEQRDRAAIEADIRQGKMTPAHAARVYGYRAEASDPEQAA</sequence>
<reference evidence="2 3" key="1">
    <citation type="submission" date="2019-12" db="EMBL/GenBank/DDBJ databases">
        <authorList>
            <person name="Reyes-Prieto M."/>
        </authorList>
    </citation>
    <scope>NUCLEOTIDE SEQUENCE [LARGE SCALE GENOMIC DNA]</scope>
    <source>
        <strain evidence="2">HF14-78462</strain>
    </source>
</reference>
<dbReference type="Pfam" id="PF02538">
    <property type="entry name" value="Hydantoinase_B"/>
    <property type="match status" value="1"/>
</dbReference>
<name>A0A5S9PBF5_9HYPH</name>
<dbReference type="GO" id="GO:0006749">
    <property type="term" value="P:glutathione metabolic process"/>
    <property type="evidence" value="ECO:0007669"/>
    <property type="project" value="TreeGrafter"/>
</dbReference>
<dbReference type="InterPro" id="IPR045079">
    <property type="entry name" value="Oxoprolinase-like"/>
</dbReference>
<protein>
    <submittedName>
        <fullName evidence="2">Acetophenone carboxylase delta subunit</fullName>
        <ecNumber evidence="2">6.4.1.8</ecNumber>
    </submittedName>
</protein>
<dbReference type="AlphaFoldDB" id="A0A5S9PBF5"/>
<proteinExistence type="predicted"/>
<dbReference type="EMBL" id="CACSAS010000001">
    <property type="protein sequence ID" value="CAA0101000.1"/>
    <property type="molecule type" value="Genomic_DNA"/>
</dbReference>
<keyword evidence="3" id="KW-1185">Reference proteome</keyword>
<feature type="domain" description="Hydantoinase B/oxoprolinase" evidence="1">
    <location>
        <begin position="5"/>
        <end position="527"/>
    </location>
</feature>
<dbReference type="InterPro" id="IPR003692">
    <property type="entry name" value="Hydantoinase_B"/>
</dbReference>
<evidence type="ECO:0000313" key="2">
    <source>
        <dbReference type="EMBL" id="CAA0101000.1"/>
    </source>
</evidence>
<dbReference type="RefSeq" id="WP_159599399.1">
    <property type="nucleotide sequence ID" value="NZ_CACSAS010000001.1"/>
</dbReference>
<dbReference type="PANTHER" id="PTHR11365">
    <property type="entry name" value="5-OXOPROLINASE RELATED"/>
    <property type="match status" value="1"/>
</dbReference>
<evidence type="ECO:0000259" key="1">
    <source>
        <dbReference type="Pfam" id="PF02538"/>
    </source>
</evidence>
<dbReference type="GO" id="GO:0017168">
    <property type="term" value="F:5-oxoprolinase (ATP-hydrolyzing) activity"/>
    <property type="evidence" value="ECO:0007669"/>
    <property type="project" value="TreeGrafter"/>
</dbReference>
<dbReference type="PANTHER" id="PTHR11365:SF23">
    <property type="entry name" value="HYPOTHETICAL 5-OXOPROLINASE (EUROFUNG)-RELATED"/>
    <property type="match status" value="1"/>
</dbReference>
<evidence type="ECO:0000313" key="3">
    <source>
        <dbReference type="Proteomes" id="UP000433050"/>
    </source>
</evidence>
<dbReference type="GO" id="GO:0005829">
    <property type="term" value="C:cytosol"/>
    <property type="evidence" value="ECO:0007669"/>
    <property type="project" value="TreeGrafter"/>
</dbReference>
<organism evidence="2 3">
    <name type="scientific">Starkeya nomas</name>
    <dbReference type="NCBI Taxonomy" id="2666134"/>
    <lineage>
        <taxon>Bacteria</taxon>
        <taxon>Pseudomonadati</taxon>
        <taxon>Pseudomonadota</taxon>
        <taxon>Alphaproteobacteria</taxon>
        <taxon>Hyphomicrobiales</taxon>
        <taxon>Xanthobacteraceae</taxon>
        <taxon>Starkeya</taxon>
    </lineage>
</organism>
<gene>
    <name evidence="2" type="primary">apc4_1</name>
    <name evidence="2" type="ORF">STARVERO_02691</name>
</gene>
<dbReference type="GO" id="GO:0016874">
    <property type="term" value="F:ligase activity"/>
    <property type="evidence" value="ECO:0007669"/>
    <property type="project" value="UniProtKB-KW"/>
</dbReference>
<keyword evidence="2" id="KW-0436">Ligase</keyword>
<dbReference type="Proteomes" id="UP000433050">
    <property type="component" value="Unassembled WGS sequence"/>
</dbReference>
<accession>A0A5S9PBF5</accession>